<keyword evidence="3" id="KW-1185">Reference proteome</keyword>
<sequence>MVPHYTSTTSTIDSRPSASPQKYQGTPTKGAWETIPEAISLLHRMGIKPSIQSVKTTEEPLLESTEDNPVTKKQKFTPEFSPQEPITVPDPEVVVDWDDVVSLGEEPQETYTEAEIVKDLTTIVDESMDYLFEELIQDA</sequence>
<evidence type="ECO:0000313" key="3">
    <source>
        <dbReference type="Proteomes" id="UP000242287"/>
    </source>
</evidence>
<organism evidence="2 3">
    <name type="scientific">Amanita thiersii Skay4041</name>
    <dbReference type="NCBI Taxonomy" id="703135"/>
    <lineage>
        <taxon>Eukaryota</taxon>
        <taxon>Fungi</taxon>
        <taxon>Dikarya</taxon>
        <taxon>Basidiomycota</taxon>
        <taxon>Agaricomycotina</taxon>
        <taxon>Agaricomycetes</taxon>
        <taxon>Agaricomycetidae</taxon>
        <taxon>Agaricales</taxon>
        <taxon>Pluteineae</taxon>
        <taxon>Amanitaceae</taxon>
        <taxon>Amanita</taxon>
    </lineage>
</organism>
<dbReference type="AlphaFoldDB" id="A0A2A9N9E5"/>
<evidence type="ECO:0000313" key="2">
    <source>
        <dbReference type="EMBL" id="PFH44777.1"/>
    </source>
</evidence>
<feature type="region of interest" description="Disordered" evidence="1">
    <location>
        <begin position="52"/>
        <end position="89"/>
    </location>
</feature>
<proteinExistence type="predicted"/>
<feature type="region of interest" description="Disordered" evidence="1">
    <location>
        <begin position="1"/>
        <end position="30"/>
    </location>
</feature>
<evidence type="ECO:0000256" key="1">
    <source>
        <dbReference type="SAM" id="MobiDB-lite"/>
    </source>
</evidence>
<feature type="compositionally biased region" description="Polar residues" evidence="1">
    <location>
        <begin position="1"/>
        <end position="27"/>
    </location>
</feature>
<reference evidence="2 3" key="1">
    <citation type="submission" date="2014-02" db="EMBL/GenBank/DDBJ databases">
        <title>Transposable element dynamics among asymbiotic and ectomycorrhizal Amanita fungi.</title>
        <authorList>
            <consortium name="DOE Joint Genome Institute"/>
            <person name="Hess J."/>
            <person name="Skrede I."/>
            <person name="Wolfe B."/>
            <person name="LaButti K."/>
            <person name="Ohm R.A."/>
            <person name="Grigoriev I.V."/>
            <person name="Pringle A."/>
        </authorList>
    </citation>
    <scope>NUCLEOTIDE SEQUENCE [LARGE SCALE GENOMIC DNA]</scope>
    <source>
        <strain evidence="2 3">SKay4041</strain>
    </source>
</reference>
<name>A0A2A9N9E5_9AGAR</name>
<accession>A0A2A9N9E5</accession>
<gene>
    <name evidence="2" type="ORF">AMATHDRAFT_10890</name>
</gene>
<protein>
    <submittedName>
        <fullName evidence="2">Uncharacterized protein</fullName>
    </submittedName>
</protein>
<dbReference type="Proteomes" id="UP000242287">
    <property type="component" value="Unassembled WGS sequence"/>
</dbReference>
<dbReference type="EMBL" id="KZ302887">
    <property type="protein sequence ID" value="PFH44777.1"/>
    <property type="molecule type" value="Genomic_DNA"/>
</dbReference>